<organism evidence="10">
    <name type="scientific">Notodromas monacha</name>
    <dbReference type="NCBI Taxonomy" id="399045"/>
    <lineage>
        <taxon>Eukaryota</taxon>
        <taxon>Metazoa</taxon>
        <taxon>Ecdysozoa</taxon>
        <taxon>Arthropoda</taxon>
        <taxon>Crustacea</taxon>
        <taxon>Oligostraca</taxon>
        <taxon>Ostracoda</taxon>
        <taxon>Podocopa</taxon>
        <taxon>Podocopida</taxon>
        <taxon>Cypridocopina</taxon>
        <taxon>Cypridoidea</taxon>
        <taxon>Cyprididae</taxon>
        <taxon>Notodromas</taxon>
    </lineage>
</organism>
<dbReference type="InterPro" id="IPR000322">
    <property type="entry name" value="Glyco_hydro_31_TIM"/>
</dbReference>
<accession>A0A7R9BQF1</accession>
<dbReference type="InterPro" id="IPR030459">
    <property type="entry name" value="Glyco_hydro_31_CS"/>
</dbReference>
<dbReference type="PANTHER" id="PTHR22762:SF131">
    <property type="entry name" value="GLYCOSIDE HYDROLASE FAMILY 31 N-TERMINAL DOMAIN-CONTAINING PROTEIN"/>
    <property type="match status" value="1"/>
</dbReference>
<dbReference type="PROSITE" id="PS00025">
    <property type="entry name" value="P_TREFOIL_1"/>
    <property type="match status" value="1"/>
</dbReference>
<dbReference type="InterPro" id="IPR000519">
    <property type="entry name" value="P_trefoil_dom"/>
</dbReference>
<dbReference type="CDD" id="cd06602">
    <property type="entry name" value="GH31_MGAM_SI_GAA"/>
    <property type="match status" value="1"/>
</dbReference>
<dbReference type="SUPFAM" id="SSF51445">
    <property type="entry name" value="(Trans)glycosidases"/>
    <property type="match status" value="1"/>
</dbReference>
<dbReference type="PANTHER" id="PTHR22762">
    <property type="entry name" value="ALPHA-GLUCOSIDASE"/>
    <property type="match status" value="1"/>
</dbReference>
<evidence type="ECO:0000256" key="5">
    <source>
        <dbReference type="ARBA" id="ARBA00023157"/>
    </source>
</evidence>
<keyword evidence="4" id="KW-0472">Membrane</keyword>
<dbReference type="Pfam" id="PF01055">
    <property type="entry name" value="Glyco_hydro_31_2nd"/>
    <property type="match status" value="1"/>
</dbReference>
<evidence type="ECO:0000313" key="10">
    <source>
        <dbReference type="EMBL" id="CAD7278116.1"/>
    </source>
</evidence>
<dbReference type="Proteomes" id="UP000678499">
    <property type="component" value="Unassembled WGS sequence"/>
</dbReference>
<keyword evidence="6 8" id="KW-0326">Glycosidase</keyword>
<evidence type="ECO:0000256" key="4">
    <source>
        <dbReference type="ARBA" id="ARBA00023136"/>
    </source>
</evidence>
<dbReference type="EMBL" id="OA883155">
    <property type="protein sequence ID" value="CAD7278116.1"/>
    <property type="molecule type" value="Genomic_DNA"/>
</dbReference>
<comment type="similarity">
    <text evidence="2 8">Belongs to the glycosyl hydrolase 31 family.</text>
</comment>
<dbReference type="GO" id="GO:0012505">
    <property type="term" value="C:endomembrane system"/>
    <property type="evidence" value="ECO:0007669"/>
    <property type="project" value="UniProtKB-SubCell"/>
</dbReference>
<dbReference type="OrthoDB" id="1334205at2759"/>
<evidence type="ECO:0000256" key="8">
    <source>
        <dbReference type="RuleBase" id="RU361185"/>
    </source>
</evidence>
<gene>
    <name evidence="10" type="ORF">NMOB1V02_LOCUS5828</name>
</gene>
<dbReference type="GO" id="GO:0030246">
    <property type="term" value="F:carbohydrate binding"/>
    <property type="evidence" value="ECO:0007669"/>
    <property type="project" value="InterPro"/>
</dbReference>
<dbReference type="InterPro" id="IPR044913">
    <property type="entry name" value="P_trefoil_dom_sf"/>
</dbReference>
<dbReference type="InterPro" id="IPR048395">
    <property type="entry name" value="Glyco_hydro_31_C"/>
</dbReference>
<reference evidence="10" key="1">
    <citation type="submission" date="2020-11" db="EMBL/GenBank/DDBJ databases">
        <authorList>
            <person name="Tran Van P."/>
        </authorList>
    </citation>
    <scope>NUCLEOTIDE SEQUENCE</scope>
</reference>
<keyword evidence="3 8" id="KW-0378">Hydrolase</keyword>
<dbReference type="Pfam" id="PF00088">
    <property type="entry name" value="Trefoil"/>
    <property type="match status" value="1"/>
</dbReference>
<comment type="caution">
    <text evidence="7">Lacks conserved residue(s) required for the propagation of feature annotation.</text>
</comment>
<dbReference type="Gene3D" id="2.60.40.1760">
    <property type="entry name" value="glycosyl hydrolase (family 31)"/>
    <property type="match status" value="1"/>
</dbReference>
<name>A0A7R9BQF1_9CRUS</name>
<evidence type="ECO:0000256" key="7">
    <source>
        <dbReference type="PROSITE-ProRule" id="PRU00779"/>
    </source>
</evidence>
<feature type="domain" description="P-type" evidence="9">
    <location>
        <begin position="1"/>
        <end position="50"/>
    </location>
</feature>
<evidence type="ECO:0000256" key="3">
    <source>
        <dbReference type="ARBA" id="ARBA00022801"/>
    </source>
</evidence>
<dbReference type="InterPro" id="IPR013780">
    <property type="entry name" value="Glyco_hydro_b"/>
</dbReference>
<protein>
    <recommendedName>
        <fullName evidence="9">P-type domain-containing protein</fullName>
    </recommendedName>
</protein>
<dbReference type="Gene3D" id="2.60.40.1180">
    <property type="entry name" value="Golgi alpha-mannosidase II"/>
    <property type="match status" value="2"/>
</dbReference>
<dbReference type="InterPro" id="IPR017957">
    <property type="entry name" value="P_trefoil_CS"/>
</dbReference>
<dbReference type="Gene3D" id="3.20.20.80">
    <property type="entry name" value="Glycosidases"/>
    <property type="match status" value="1"/>
</dbReference>
<evidence type="ECO:0000313" key="11">
    <source>
        <dbReference type="Proteomes" id="UP000678499"/>
    </source>
</evidence>
<dbReference type="SUPFAM" id="SSF51011">
    <property type="entry name" value="Glycosyl hydrolase domain"/>
    <property type="match status" value="1"/>
</dbReference>
<evidence type="ECO:0000256" key="6">
    <source>
        <dbReference type="ARBA" id="ARBA00023295"/>
    </source>
</evidence>
<evidence type="ECO:0000259" key="9">
    <source>
        <dbReference type="PROSITE" id="PS51448"/>
    </source>
</evidence>
<comment type="subcellular location">
    <subcellularLocation>
        <location evidence="1">Endomembrane system</location>
    </subcellularLocation>
</comment>
<proteinExistence type="inferred from homology"/>
<dbReference type="Pfam" id="PF13802">
    <property type="entry name" value="Gal_mutarotas_2"/>
    <property type="match status" value="1"/>
</dbReference>
<dbReference type="SUPFAM" id="SSF74650">
    <property type="entry name" value="Galactose mutarotase-like"/>
    <property type="match status" value="1"/>
</dbReference>
<evidence type="ECO:0000256" key="1">
    <source>
        <dbReference type="ARBA" id="ARBA00004308"/>
    </source>
</evidence>
<dbReference type="InterPro" id="IPR017853">
    <property type="entry name" value="GH"/>
</dbReference>
<dbReference type="PROSITE" id="PS51448">
    <property type="entry name" value="P_TREFOIL_2"/>
    <property type="match status" value="1"/>
</dbReference>
<dbReference type="InterPro" id="IPR025887">
    <property type="entry name" value="Glyco_hydro_31_N_dom"/>
</dbReference>
<dbReference type="CDD" id="cd14752">
    <property type="entry name" value="GH31_N"/>
    <property type="match status" value="1"/>
</dbReference>
<dbReference type="GO" id="GO:0005975">
    <property type="term" value="P:carbohydrate metabolic process"/>
    <property type="evidence" value="ECO:0007669"/>
    <property type="project" value="InterPro"/>
</dbReference>
<dbReference type="InterPro" id="IPR011013">
    <property type="entry name" value="Gal_mutarotase_sf_dom"/>
</dbReference>
<sequence>MPEQLRFDCYPEGSTSKASCERRGCCWLPDVKGDPARDPPLNVPYCFYPALYPSYIVMNVSDAEYGKTLFLTRVYASGYPSDVPLLRVDVKFETDSRLRVKIYDPLKKRYEVPWPQVPDVRTAAKNPLYEFDYSFRPFGFRVIRKDNGQVVFDTKDVGSLIFADQMLQLSSKLPSSYIYGLGEHQDNFLLSTNWRKFTLFNHDRLPQEKLNLYGSHPFYLSMENTGRSNGVFMFNSNAMGQYCPTLYFGGSQLFFFFYSLNPLYYGFVNVLIQPTPAITFRSIGGIMDMYFFLGPSPKDVIEQYTTLIGRPHMPPFWALGFHLCRFGWKKLSDSEDALARTLKNQIPLDVMWSDIDYMDKWKDFSYDNESYAGLPEYVNKLHAGGLHYVPIIDPGISSAEEPGTYLPFDEGKELGIFIRNVTGDLFIGKVWNPVSTVWVDFTHPKATPYWTNQLTRYHMQVEFDGAWIDMNEPSNFYDGEMHGCPKNDALEQPPYLPGVEGGKLAFKTVCMTARQHASVHYNVHNLYGFTESIVTNFALTDIRQKRPFVISRSTFPGQGRFGGHWTGDVVSTWNAMSKSIPAMLNFNMYGIPLVGADICGFNGNTTVNLCKRWSELGAFYPFSRNHNSEGNVDQDPAALGPDVVRSARTSLRLRYRLLPYLYTLFWKAHSLGQAVVRPLFFEFPEDEETYKIDNCFFWGAGLLIAPVLNEYDESYNYLPAGLWYKLSDGAIINSTGAIYTLKPPRGAPTLLVRGGHVLPAIQPAQTTTEMRSKPFEVIVGLDHRGEAFGELYWDDGDSIGTWEKRFFNLIEFRVKDQKLRASVNKWGYESTMNLSRVSIFGVTVRSESANVTRVVVNNGTVSSKFVFDQRSGQLDITLFSSLAQPLTVEWS</sequence>
<dbReference type="Gene3D" id="4.10.110.10">
    <property type="entry name" value="Spasmolytic Protein, domain 1"/>
    <property type="match status" value="1"/>
</dbReference>
<keyword evidence="5" id="KW-1015">Disulfide bond</keyword>
<dbReference type="Pfam" id="PF21365">
    <property type="entry name" value="Glyco_hydro_31_3rd"/>
    <property type="match status" value="1"/>
</dbReference>
<dbReference type="CDD" id="cd00111">
    <property type="entry name" value="Trefoil"/>
    <property type="match status" value="1"/>
</dbReference>
<evidence type="ECO:0000256" key="2">
    <source>
        <dbReference type="ARBA" id="ARBA00007806"/>
    </source>
</evidence>
<keyword evidence="11" id="KW-1185">Reference proteome</keyword>
<dbReference type="AlphaFoldDB" id="A0A7R9BQF1"/>
<dbReference type="EMBL" id="CAJPEX010001118">
    <property type="protein sequence ID" value="CAG0918268.1"/>
    <property type="molecule type" value="Genomic_DNA"/>
</dbReference>
<dbReference type="GO" id="GO:0004558">
    <property type="term" value="F:alpha-1,4-glucosidase activity"/>
    <property type="evidence" value="ECO:0007669"/>
    <property type="project" value="TreeGrafter"/>
</dbReference>
<dbReference type="PROSITE" id="PS00707">
    <property type="entry name" value="GLYCOSYL_HYDROL_F31_2"/>
    <property type="match status" value="1"/>
</dbReference>